<accession>A0A2P7S1M3</accession>
<comment type="caution">
    <text evidence="2">The sequence shown here is derived from an EMBL/GenBank/DDBJ whole genome shotgun (WGS) entry which is preliminary data.</text>
</comment>
<dbReference type="CDD" id="cd18722">
    <property type="entry name" value="PIN_NicB-like"/>
    <property type="match status" value="1"/>
</dbReference>
<proteinExistence type="predicted"/>
<evidence type="ECO:0000259" key="1">
    <source>
        <dbReference type="Pfam" id="PF01936"/>
    </source>
</evidence>
<dbReference type="PANTHER" id="PTHR35458:SF8">
    <property type="entry name" value="SLR0650 PROTEIN"/>
    <property type="match status" value="1"/>
</dbReference>
<reference evidence="2 3" key="1">
    <citation type="submission" date="2018-03" db="EMBL/GenBank/DDBJ databases">
        <title>The draft genome of Mesorhizobium sp. 6GN-30.</title>
        <authorList>
            <person name="Liu L."/>
            <person name="Li L."/>
            <person name="Wang T."/>
            <person name="Zhang X."/>
            <person name="Liang L."/>
        </authorList>
    </citation>
    <scope>NUCLEOTIDE SEQUENCE [LARGE SCALE GENOMIC DNA]</scope>
    <source>
        <strain evidence="2 3">6GN30</strain>
    </source>
</reference>
<dbReference type="InterPro" id="IPR047140">
    <property type="entry name" value="LabA"/>
</dbReference>
<name>A0A2P7S1M3_9HYPH</name>
<evidence type="ECO:0000313" key="2">
    <source>
        <dbReference type="EMBL" id="PSJ56370.1"/>
    </source>
</evidence>
<feature type="domain" description="NYN" evidence="1">
    <location>
        <begin position="27"/>
        <end position="179"/>
    </location>
</feature>
<gene>
    <name evidence="2" type="ORF">C7I84_21105</name>
</gene>
<dbReference type="Gene3D" id="3.40.50.1010">
    <property type="entry name" value="5'-nuclease"/>
    <property type="match status" value="1"/>
</dbReference>
<dbReference type="Proteomes" id="UP000241229">
    <property type="component" value="Unassembled WGS sequence"/>
</dbReference>
<dbReference type="GO" id="GO:0004540">
    <property type="term" value="F:RNA nuclease activity"/>
    <property type="evidence" value="ECO:0007669"/>
    <property type="project" value="InterPro"/>
</dbReference>
<sequence length="235" mass="26235">MASAAAPPPGLGSGVLISGGKMGERTRVACFIDGFNLYHAISRLGRPHLKWVDLRKLIETFTDPSVHEIRAIYYFSAFATWLPDAHLRHRQYVEALKARGVTPIIGRFKEKDILCKKCGKPFRSHEEKETDVNIALWLLNQAYKDNYDQAFIMSRDSDLTPAIRMVRQEFPTKKIKVISPPNAGHSKEMAGVVGKNMLASVKQIHLERSLLSATVTDPDSGLVVARRPPAYDPPS</sequence>
<dbReference type="EMBL" id="PXYK01000022">
    <property type="protein sequence ID" value="PSJ56370.1"/>
    <property type="molecule type" value="Genomic_DNA"/>
</dbReference>
<dbReference type="Pfam" id="PF01936">
    <property type="entry name" value="NYN"/>
    <property type="match status" value="1"/>
</dbReference>
<dbReference type="PANTHER" id="PTHR35458">
    <property type="entry name" value="SLR0755 PROTEIN"/>
    <property type="match status" value="1"/>
</dbReference>
<protein>
    <submittedName>
        <fullName evidence="2">NYN domain-containing protein</fullName>
    </submittedName>
</protein>
<keyword evidence="3" id="KW-1185">Reference proteome</keyword>
<evidence type="ECO:0000313" key="3">
    <source>
        <dbReference type="Proteomes" id="UP000241229"/>
    </source>
</evidence>
<dbReference type="AlphaFoldDB" id="A0A2P7S1M3"/>
<dbReference type="InterPro" id="IPR021139">
    <property type="entry name" value="NYN"/>
</dbReference>
<organism evidence="2 3">
    <name type="scientific">Kumtagia ephedrae</name>
    <dbReference type="NCBI Taxonomy" id="2116701"/>
    <lineage>
        <taxon>Bacteria</taxon>
        <taxon>Pseudomonadati</taxon>
        <taxon>Pseudomonadota</taxon>
        <taxon>Alphaproteobacteria</taxon>
        <taxon>Hyphomicrobiales</taxon>
        <taxon>Phyllobacteriaceae</taxon>
        <taxon>Kumtagia</taxon>
    </lineage>
</organism>